<organism evidence="2 3">
    <name type="scientific">Menidia menidia</name>
    <name type="common">Atlantic silverside</name>
    <dbReference type="NCBI Taxonomy" id="238744"/>
    <lineage>
        <taxon>Eukaryota</taxon>
        <taxon>Metazoa</taxon>
        <taxon>Chordata</taxon>
        <taxon>Craniata</taxon>
        <taxon>Vertebrata</taxon>
        <taxon>Euteleostomi</taxon>
        <taxon>Actinopterygii</taxon>
        <taxon>Neopterygii</taxon>
        <taxon>Teleostei</taxon>
        <taxon>Neoteleostei</taxon>
        <taxon>Acanthomorphata</taxon>
        <taxon>Ovalentaria</taxon>
        <taxon>Atherinomorphae</taxon>
        <taxon>Atheriniformes</taxon>
        <taxon>Atherinopsidae</taxon>
        <taxon>Menidiinae</taxon>
        <taxon>Menidia</taxon>
    </lineage>
</organism>
<gene>
    <name evidence="2" type="ORF">MMEN_LOCUS4875</name>
</gene>
<dbReference type="EMBL" id="CAJRST010004446">
    <property type="protein sequence ID" value="CAG5871221.1"/>
    <property type="molecule type" value="Genomic_DNA"/>
</dbReference>
<feature type="region of interest" description="Disordered" evidence="1">
    <location>
        <begin position="38"/>
        <end position="69"/>
    </location>
</feature>
<feature type="region of interest" description="Disordered" evidence="1">
    <location>
        <begin position="1"/>
        <end position="20"/>
    </location>
</feature>
<feature type="compositionally biased region" description="Basic residues" evidence="1">
    <location>
        <begin position="1"/>
        <end position="12"/>
    </location>
</feature>
<protein>
    <submittedName>
        <fullName evidence="2">(Atlantic silverside) hypothetical protein</fullName>
    </submittedName>
</protein>
<evidence type="ECO:0000313" key="3">
    <source>
        <dbReference type="Proteomes" id="UP000677803"/>
    </source>
</evidence>
<name>A0A8S4ANG8_9TELE</name>
<feature type="compositionally biased region" description="Basic and acidic residues" evidence="1">
    <location>
        <begin position="239"/>
        <end position="253"/>
    </location>
</feature>
<reference evidence="2" key="1">
    <citation type="submission" date="2021-05" db="EMBL/GenBank/DDBJ databases">
        <authorList>
            <person name="Tigano A."/>
        </authorList>
    </citation>
    <scope>NUCLEOTIDE SEQUENCE</scope>
</reference>
<dbReference type="Proteomes" id="UP000677803">
    <property type="component" value="Unassembled WGS sequence"/>
</dbReference>
<keyword evidence="3" id="KW-1185">Reference proteome</keyword>
<feature type="compositionally biased region" description="Acidic residues" evidence="1">
    <location>
        <begin position="46"/>
        <end position="56"/>
    </location>
</feature>
<proteinExistence type="predicted"/>
<sequence length="261" mass="28867">MDRCKLRIRPRRGNGFPYKRDTPVKVARWRREKNNRLRPCRHYDPLPEEPEVDETDDPHAKPEGPLCDGERAIYPLQSEVDGPVPSASVSHLRAPAENPKSQASLFAVAANTDVSWAGSPAVQVQPILQALKGGHTPESGTSCSTEQDSTFCSEEEEEEDSDCFSVTSTTLSSVPSPEIFRTETVQTPTFQNKESGSLHLHDKNSTLLDVSHAQSIQMYQLPNLSAIIDASTIPTEKKNAISHFREPESEGKIKNNSFNSA</sequence>
<feature type="region of interest" description="Disordered" evidence="1">
    <location>
        <begin position="239"/>
        <end position="261"/>
    </location>
</feature>
<accession>A0A8S4ANG8</accession>
<dbReference type="OrthoDB" id="8443315at2759"/>
<evidence type="ECO:0000313" key="2">
    <source>
        <dbReference type="EMBL" id="CAG5871221.1"/>
    </source>
</evidence>
<dbReference type="AlphaFoldDB" id="A0A8S4ANG8"/>
<comment type="caution">
    <text evidence="2">The sequence shown here is derived from an EMBL/GenBank/DDBJ whole genome shotgun (WGS) entry which is preliminary data.</text>
</comment>
<evidence type="ECO:0000256" key="1">
    <source>
        <dbReference type="SAM" id="MobiDB-lite"/>
    </source>
</evidence>